<comment type="caution">
    <text evidence="1">The sequence shown here is derived from an EMBL/GenBank/DDBJ whole genome shotgun (WGS) entry which is preliminary data.</text>
</comment>
<keyword evidence="2" id="KW-1185">Reference proteome</keyword>
<evidence type="ECO:0000313" key="2">
    <source>
        <dbReference type="Proteomes" id="UP001195483"/>
    </source>
</evidence>
<name>A0AAE0TBF2_9BIVA</name>
<reference evidence="1" key="1">
    <citation type="journal article" date="2021" name="Genome Biol. Evol.">
        <title>A High-Quality Reference Genome for a Parasitic Bivalve with Doubly Uniparental Inheritance (Bivalvia: Unionida).</title>
        <authorList>
            <person name="Smith C.H."/>
        </authorList>
    </citation>
    <scope>NUCLEOTIDE SEQUENCE</scope>
    <source>
        <strain evidence="1">CHS0354</strain>
    </source>
</reference>
<sequence length="87" mass="9700">MSTVATAMPRSRTTVESPTITAIFTLSNMTTISTISNRTIVSTISSKATKATIARIDCHGTFFYNFLAFDENDGIAYHFLREQMRNI</sequence>
<dbReference type="EMBL" id="JAEAOA010001149">
    <property type="protein sequence ID" value="KAK3607297.1"/>
    <property type="molecule type" value="Genomic_DNA"/>
</dbReference>
<protein>
    <submittedName>
        <fullName evidence="1">Uncharacterized protein</fullName>
    </submittedName>
</protein>
<reference evidence="1" key="3">
    <citation type="submission" date="2023-05" db="EMBL/GenBank/DDBJ databases">
        <authorList>
            <person name="Smith C.H."/>
        </authorList>
    </citation>
    <scope>NUCLEOTIDE SEQUENCE</scope>
    <source>
        <strain evidence="1">CHS0354</strain>
        <tissue evidence="1">Mantle</tissue>
    </source>
</reference>
<dbReference type="AlphaFoldDB" id="A0AAE0TBF2"/>
<organism evidence="1 2">
    <name type="scientific">Potamilus streckersoni</name>
    <dbReference type="NCBI Taxonomy" id="2493646"/>
    <lineage>
        <taxon>Eukaryota</taxon>
        <taxon>Metazoa</taxon>
        <taxon>Spiralia</taxon>
        <taxon>Lophotrochozoa</taxon>
        <taxon>Mollusca</taxon>
        <taxon>Bivalvia</taxon>
        <taxon>Autobranchia</taxon>
        <taxon>Heteroconchia</taxon>
        <taxon>Palaeoheterodonta</taxon>
        <taxon>Unionida</taxon>
        <taxon>Unionoidea</taxon>
        <taxon>Unionidae</taxon>
        <taxon>Ambleminae</taxon>
        <taxon>Lampsilini</taxon>
        <taxon>Potamilus</taxon>
    </lineage>
</organism>
<proteinExistence type="predicted"/>
<evidence type="ECO:0000313" key="1">
    <source>
        <dbReference type="EMBL" id="KAK3607297.1"/>
    </source>
</evidence>
<reference evidence="1" key="2">
    <citation type="journal article" date="2021" name="Genome Biol. Evol.">
        <title>Developing a high-quality reference genome for a parasitic bivalve with doubly uniparental inheritance (Bivalvia: Unionida).</title>
        <authorList>
            <person name="Smith C.H."/>
        </authorList>
    </citation>
    <scope>NUCLEOTIDE SEQUENCE</scope>
    <source>
        <strain evidence="1">CHS0354</strain>
        <tissue evidence="1">Mantle</tissue>
    </source>
</reference>
<gene>
    <name evidence="1" type="ORF">CHS0354_018778</name>
</gene>
<accession>A0AAE0TBF2</accession>
<dbReference type="Proteomes" id="UP001195483">
    <property type="component" value="Unassembled WGS sequence"/>
</dbReference>